<feature type="domain" description="Chaplin" evidence="7">
    <location>
        <begin position="66"/>
        <end position="86"/>
    </location>
</feature>
<evidence type="ECO:0000256" key="6">
    <source>
        <dbReference type="ARBA" id="ARBA00023087"/>
    </source>
</evidence>
<sequence>MPVDYDVLFDSQLPSFTEQLTPREPCPAIRRQLLKISDAVSQVPRGAPLPTALTGRGEARRRHVDCGNTVNVIGLLDPAFGNSCSNGSGN</sequence>
<keyword evidence="2" id="KW-0134">Cell wall</keyword>
<evidence type="ECO:0000256" key="4">
    <source>
        <dbReference type="ARBA" id="ARBA00022729"/>
    </source>
</evidence>
<comment type="subcellular location">
    <subcellularLocation>
        <location evidence="1">Secreted</location>
        <location evidence="1">Cell wall</location>
    </subcellularLocation>
</comment>
<evidence type="ECO:0000256" key="5">
    <source>
        <dbReference type="ARBA" id="ARBA00022889"/>
    </source>
</evidence>
<keyword evidence="3" id="KW-0964">Secreted</keyword>
<protein>
    <submittedName>
        <fullName evidence="8">Chaplin</fullName>
    </submittedName>
</protein>
<evidence type="ECO:0000313" key="8">
    <source>
        <dbReference type="EMBL" id="WTS15308.1"/>
    </source>
</evidence>
<dbReference type="InterPro" id="IPR005528">
    <property type="entry name" value="ChpA-H"/>
</dbReference>
<reference evidence="8" key="1">
    <citation type="submission" date="2022-10" db="EMBL/GenBank/DDBJ databases">
        <title>The complete genomes of actinobacterial strains from the NBC collection.</title>
        <authorList>
            <person name="Joergensen T.S."/>
            <person name="Alvarez Arevalo M."/>
            <person name="Sterndorff E.B."/>
            <person name="Faurdal D."/>
            <person name="Vuksanovic O."/>
            <person name="Mourched A.-S."/>
            <person name="Charusanti P."/>
            <person name="Shaw S."/>
            <person name="Blin K."/>
            <person name="Weber T."/>
        </authorList>
    </citation>
    <scope>NUCLEOTIDE SEQUENCE</scope>
    <source>
        <strain evidence="8">NBC_00119</strain>
    </source>
</reference>
<evidence type="ECO:0000259" key="7">
    <source>
        <dbReference type="Pfam" id="PF03777"/>
    </source>
</evidence>
<dbReference type="Pfam" id="PF03777">
    <property type="entry name" value="ChpA-C"/>
    <property type="match status" value="1"/>
</dbReference>
<keyword evidence="6" id="KW-0034">Amyloid</keyword>
<gene>
    <name evidence="8" type="ORF">OHU69_32300</name>
</gene>
<evidence type="ECO:0000256" key="2">
    <source>
        <dbReference type="ARBA" id="ARBA00022512"/>
    </source>
</evidence>
<dbReference type="GO" id="GO:0007155">
    <property type="term" value="P:cell adhesion"/>
    <property type="evidence" value="ECO:0007669"/>
    <property type="project" value="UniProtKB-KW"/>
</dbReference>
<organism evidence="8">
    <name type="scientific">Streptomyces sp. NBC_00119</name>
    <dbReference type="NCBI Taxonomy" id="2975659"/>
    <lineage>
        <taxon>Bacteria</taxon>
        <taxon>Bacillati</taxon>
        <taxon>Actinomycetota</taxon>
        <taxon>Actinomycetes</taxon>
        <taxon>Kitasatosporales</taxon>
        <taxon>Streptomycetaceae</taxon>
        <taxon>Streptomyces</taxon>
    </lineage>
</organism>
<evidence type="ECO:0000256" key="3">
    <source>
        <dbReference type="ARBA" id="ARBA00022525"/>
    </source>
</evidence>
<evidence type="ECO:0000256" key="1">
    <source>
        <dbReference type="ARBA" id="ARBA00004191"/>
    </source>
</evidence>
<keyword evidence="5" id="KW-0130">Cell adhesion</keyword>
<dbReference type="EMBL" id="CP108195">
    <property type="protein sequence ID" value="WTS15308.1"/>
    <property type="molecule type" value="Genomic_DNA"/>
</dbReference>
<accession>A0AAU1UEC8</accession>
<keyword evidence="4" id="KW-0732">Signal</keyword>
<dbReference type="AlphaFoldDB" id="A0AAU1UEC8"/>
<name>A0AAU1UEC8_9ACTN</name>
<proteinExistence type="predicted"/>